<feature type="region of interest" description="Disordered" evidence="1">
    <location>
        <begin position="124"/>
        <end position="168"/>
    </location>
</feature>
<gene>
    <name evidence="2" type="ORF">Acr_00g0073980</name>
</gene>
<protein>
    <submittedName>
        <fullName evidence="2">Uncharacterized protein</fullName>
    </submittedName>
</protein>
<dbReference type="AlphaFoldDB" id="A0A7J0DSQ8"/>
<name>A0A7J0DSQ8_9ERIC</name>
<dbReference type="EMBL" id="BJWL01000374">
    <property type="protein sequence ID" value="GFS41381.1"/>
    <property type="molecule type" value="Genomic_DNA"/>
</dbReference>
<organism evidence="2 3">
    <name type="scientific">Actinidia rufa</name>
    <dbReference type="NCBI Taxonomy" id="165716"/>
    <lineage>
        <taxon>Eukaryota</taxon>
        <taxon>Viridiplantae</taxon>
        <taxon>Streptophyta</taxon>
        <taxon>Embryophyta</taxon>
        <taxon>Tracheophyta</taxon>
        <taxon>Spermatophyta</taxon>
        <taxon>Magnoliopsida</taxon>
        <taxon>eudicotyledons</taxon>
        <taxon>Gunneridae</taxon>
        <taxon>Pentapetalae</taxon>
        <taxon>asterids</taxon>
        <taxon>Ericales</taxon>
        <taxon>Actinidiaceae</taxon>
        <taxon>Actinidia</taxon>
    </lineage>
</organism>
<reference evidence="3" key="1">
    <citation type="submission" date="2019-07" db="EMBL/GenBank/DDBJ databases">
        <title>De Novo Assembly of kiwifruit Actinidia rufa.</title>
        <authorList>
            <person name="Sugita-Konishi S."/>
            <person name="Sato K."/>
            <person name="Mori E."/>
            <person name="Abe Y."/>
            <person name="Kisaki G."/>
            <person name="Hamano K."/>
            <person name="Suezawa K."/>
            <person name="Otani M."/>
            <person name="Fukuda T."/>
            <person name="Manabe T."/>
            <person name="Gomi K."/>
            <person name="Tabuchi M."/>
            <person name="Akimitsu K."/>
            <person name="Kataoka I."/>
        </authorList>
    </citation>
    <scope>NUCLEOTIDE SEQUENCE [LARGE SCALE GENOMIC DNA]</scope>
    <source>
        <strain evidence="3">cv. Fuchu</strain>
    </source>
</reference>
<sequence>MVSNGEDNGEEKITGDTAHVATDEGTIKKGMSKVLPRLFNLTLLRLPGEKVQTPILGLEPSNSSSSLKAWPNLQMPPEAQIGCMSRKIDMKKLALMAKETTSAAKGVLPGSTARASICVQKADQIIPSQARHPRPLNSTELVEEEEGEEKGKEEKGKKGELDENPLPQ</sequence>
<evidence type="ECO:0000256" key="1">
    <source>
        <dbReference type="SAM" id="MobiDB-lite"/>
    </source>
</evidence>
<dbReference type="Proteomes" id="UP000585474">
    <property type="component" value="Unassembled WGS sequence"/>
</dbReference>
<keyword evidence="3" id="KW-1185">Reference proteome</keyword>
<comment type="caution">
    <text evidence="2">The sequence shown here is derived from an EMBL/GenBank/DDBJ whole genome shotgun (WGS) entry which is preliminary data.</text>
</comment>
<proteinExistence type="predicted"/>
<evidence type="ECO:0000313" key="2">
    <source>
        <dbReference type="EMBL" id="GFS41381.1"/>
    </source>
</evidence>
<evidence type="ECO:0000313" key="3">
    <source>
        <dbReference type="Proteomes" id="UP000585474"/>
    </source>
</evidence>
<feature type="compositionally biased region" description="Basic and acidic residues" evidence="1">
    <location>
        <begin position="149"/>
        <end position="161"/>
    </location>
</feature>
<accession>A0A7J0DSQ8</accession>